<dbReference type="Proteomes" id="UP000800200">
    <property type="component" value="Unassembled WGS sequence"/>
</dbReference>
<dbReference type="AlphaFoldDB" id="A0A6A6ETT9"/>
<keyword evidence="3" id="KW-1185">Reference proteome</keyword>
<feature type="transmembrane region" description="Helical" evidence="1">
    <location>
        <begin position="6"/>
        <end position="28"/>
    </location>
</feature>
<name>A0A6A6ETT9_9PEZI</name>
<keyword evidence="1" id="KW-1133">Transmembrane helix</keyword>
<dbReference type="OrthoDB" id="4159814at2759"/>
<dbReference type="EMBL" id="ML994612">
    <property type="protein sequence ID" value="KAF2194199.1"/>
    <property type="molecule type" value="Genomic_DNA"/>
</dbReference>
<accession>A0A6A6ETT9</accession>
<evidence type="ECO:0000313" key="3">
    <source>
        <dbReference type="Proteomes" id="UP000800200"/>
    </source>
</evidence>
<organism evidence="2 3">
    <name type="scientific">Zopfia rhizophila CBS 207.26</name>
    <dbReference type="NCBI Taxonomy" id="1314779"/>
    <lineage>
        <taxon>Eukaryota</taxon>
        <taxon>Fungi</taxon>
        <taxon>Dikarya</taxon>
        <taxon>Ascomycota</taxon>
        <taxon>Pezizomycotina</taxon>
        <taxon>Dothideomycetes</taxon>
        <taxon>Dothideomycetes incertae sedis</taxon>
        <taxon>Zopfiaceae</taxon>
        <taxon>Zopfia</taxon>
    </lineage>
</organism>
<reference evidence="2" key="1">
    <citation type="journal article" date="2020" name="Stud. Mycol.">
        <title>101 Dothideomycetes genomes: a test case for predicting lifestyles and emergence of pathogens.</title>
        <authorList>
            <person name="Haridas S."/>
            <person name="Albert R."/>
            <person name="Binder M."/>
            <person name="Bloem J."/>
            <person name="Labutti K."/>
            <person name="Salamov A."/>
            <person name="Andreopoulos B."/>
            <person name="Baker S."/>
            <person name="Barry K."/>
            <person name="Bills G."/>
            <person name="Bluhm B."/>
            <person name="Cannon C."/>
            <person name="Castanera R."/>
            <person name="Culley D."/>
            <person name="Daum C."/>
            <person name="Ezra D."/>
            <person name="Gonzalez J."/>
            <person name="Henrissat B."/>
            <person name="Kuo A."/>
            <person name="Liang C."/>
            <person name="Lipzen A."/>
            <person name="Lutzoni F."/>
            <person name="Magnuson J."/>
            <person name="Mondo S."/>
            <person name="Nolan M."/>
            <person name="Ohm R."/>
            <person name="Pangilinan J."/>
            <person name="Park H.-J."/>
            <person name="Ramirez L."/>
            <person name="Alfaro M."/>
            <person name="Sun H."/>
            <person name="Tritt A."/>
            <person name="Yoshinaga Y."/>
            <person name="Zwiers L.-H."/>
            <person name="Turgeon B."/>
            <person name="Goodwin S."/>
            <person name="Spatafora J."/>
            <person name="Crous P."/>
            <person name="Grigoriev I."/>
        </authorList>
    </citation>
    <scope>NUCLEOTIDE SEQUENCE</scope>
    <source>
        <strain evidence="2">CBS 207.26</strain>
    </source>
</reference>
<protein>
    <submittedName>
        <fullName evidence="2">Uncharacterized protein</fullName>
    </submittedName>
</protein>
<evidence type="ECO:0000313" key="2">
    <source>
        <dbReference type="EMBL" id="KAF2194199.1"/>
    </source>
</evidence>
<keyword evidence="1" id="KW-0812">Transmembrane</keyword>
<proteinExistence type="predicted"/>
<sequence length="76" mass="8937">MADTSKSGIVIVLSILGAMTLIMCGYAIHRLIGLDMGPDRMHRSNEQEDYMREVRWRNRAHLQWEARPRRGERERV</sequence>
<keyword evidence="1" id="KW-0472">Membrane</keyword>
<gene>
    <name evidence="2" type="ORF">K469DRAFT_709712</name>
</gene>
<evidence type="ECO:0000256" key="1">
    <source>
        <dbReference type="SAM" id="Phobius"/>
    </source>
</evidence>